<dbReference type="Proteomes" id="UP000517916">
    <property type="component" value="Unassembled WGS sequence"/>
</dbReference>
<accession>A0ABR6BVG0</accession>
<dbReference type="SUPFAM" id="SSF48371">
    <property type="entry name" value="ARM repeat"/>
    <property type="match status" value="1"/>
</dbReference>
<dbReference type="PANTHER" id="PTHR37813">
    <property type="entry name" value="FELS-2 PROPHAGE PROTEIN"/>
    <property type="match status" value="1"/>
</dbReference>
<name>A0ABR6BVG0_9PSEU</name>
<dbReference type="InterPro" id="IPR016024">
    <property type="entry name" value="ARM-type_fold"/>
</dbReference>
<organism evidence="1 2">
    <name type="scientific">Kutzneria viridogrisea</name>
    <dbReference type="NCBI Taxonomy" id="47990"/>
    <lineage>
        <taxon>Bacteria</taxon>
        <taxon>Bacillati</taxon>
        <taxon>Actinomycetota</taxon>
        <taxon>Actinomycetes</taxon>
        <taxon>Pseudonocardiales</taxon>
        <taxon>Pseudonocardiaceae</taxon>
        <taxon>Kutzneria</taxon>
    </lineage>
</organism>
<gene>
    <name evidence="1" type="ORF">BC739_008107</name>
</gene>
<dbReference type="PANTHER" id="PTHR37813:SF1">
    <property type="entry name" value="FELS-2 PROPHAGE PROTEIN"/>
    <property type="match status" value="1"/>
</dbReference>
<keyword evidence="2" id="KW-1185">Reference proteome</keyword>
<sequence length="504" mass="52508">MAGAAADPAAQIQAQTQALVQNVQEQVVATMNRAAQSIQSSFAALVGTQVKQLGAGLREASAAVQGIDRDSRVVLGTLRQLPGSVRDFGQLLKSAGPDLARIGKEAMTSMKQVGAMGKELTQLPRTLGALKEVTNAWKIAQQGVNVAFRSNPIGFVIAIVQKFLPLLINLVMHNSKVREAVEKAFSIIQKVITTVMGIVEKVITAAWPIISKIIQTAVSIISTIIGTVFPAVQRIVQGVITFLQALFQKVWPAIVGIVQGAVQFIQTVITTVFNAVRTVVEVVWNGIKAIITGAVNTVIGIVHGIGQVWQIIKDAFGRAVDAVSGALGEVVRWVGGLPGRVLGALGDFGSTLFNAGKDLIMGLIRGIGSMAGQLLNSIKNFVLDHIPGPIKSILGISSPSRLMSEFGHNIGEGLAQGIDGSGDLVNKAMSKLVPVPKASVAIPALAGMAASSFGALGARVGALGAAAQAAGGSQVAVYVNPQPGQSEYEIGRITAREVAWAGKR</sequence>
<evidence type="ECO:0000313" key="1">
    <source>
        <dbReference type="EMBL" id="MBA8930860.1"/>
    </source>
</evidence>
<evidence type="ECO:0000313" key="2">
    <source>
        <dbReference type="Proteomes" id="UP000517916"/>
    </source>
</evidence>
<dbReference type="RefSeq" id="WP_182840103.1">
    <property type="nucleotide sequence ID" value="NZ_BAAABQ010000018.1"/>
</dbReference>
<dbReference type="EMBL" id="JACJID010000007">
    <property type="protein sequence ID" value="MBA8930860.1"/>
    <property type="molecule type" value="Genomic_DNA"/>
</dbReference>
<reference evidence="1 2" key="1">
    <citation type="submission" date="2020-08" db="EMBL/GenBank/DDBJ databases">
        <title>Genomic Encyclopedia of Archaeal and Bacterial Type Strains, Phase II (KMG-II): from individual species to whole genera.</title>
        <authorList>
            <person name="Goeker M."/>
        </authorList>
    </citation>
    <scope>NUCLEOTIDE SEQUENCE [LARGE SCALE GENOMIC DNA]</scope>
    <source>
        <strain evidence="1 2">DSM 43850</strain>
    </source>
</reference>
<proteinExistence type="predicted"/>
<comment type="caution">
    <text evidence="1">The sequence shown here is derived from an EMBL/GenBank/DDBJ whole genome shotgun (WGS) entry which is preliminary data.</text>
</comment>
<protein>
    <submittedName>
        <fullName evidence="1">Phage-related protein</fullName>
    </submittedName>
</protein>